<comment type="subcellular location">
    <subcellularLocation>
        <location evidence="1">Membrane</location>
        <topology evidence="1">Multi-pass membrane protein</topology>
    </subcellularLocation>
</comment>
<evidence type="ECO:0000256" key="3">
    <source>
        <dbReference type="ARBA" id="ARBA00022692"/>
    </source>
</evidence>
<name>A0A7S1VVU3_9STRA</name>
<dbReference type="EMBL" id="HBGK01051779">
    <property type="protein sequence ID" value="CAD9311508.1"/>
    <property type="molecule type" value="Transcribed_RNA"/>
</dbReference>
<feature type="transmembrane region" description="Helical" evidence="7">
    <location>
        <begin position="443"/>
        <end position="463"/>
    </location>
</feature>
<dbReference type="GO" id="GO:0016020">
    <property type="term" value="C:membrane"/>
    <property type="evidence" value="ECO:0007669"/>
    <property type="project" value="UniProtKB-SubCell"/>
</dbReference>
<accession>A0A7S1VVU3</accession>
<evidence type="ECO:0000256" key="6">
    <source>
        <dbReference type="ARBA" id="ARBA00023136"/>
    </source>
</evidence>
<feature type="signal peptide" evidence="7">
    <location>
        <begin position="1"/>
        <end position="18"/>
    </location>
</feature>
<feature type="transmembrane region" description="Helical" evidence="7">
    <location>
        <begin position="302"/>
        <end position="324"/>
    </location>
</feature>
<keyword evidence="3 7" id="KW-0812">Transmembrane</keyword>
<feature type="transmembrane region" description="Helical" evidence="7">
    <location>
        <begin position="560"/>
        <end position="586"/>
    </location>
</feature>
<evidence type="ECO:0000256" key="4">
    <source>
        <dbReference type="ARBA" id="ARBA00022729"/>
    </source>
</evidence>
<evidence type="ECO:0000256" key="2">
    <source>
        <dbReference type="ARBA" id="ARBA00005227"/>
    </source>
</evidence>
<dbReference type="PANTHER" id="PTHR10766:SF111">
    <property type="entry name" value="TRANSMEMBRANE 9 SUPERFAMILY MEMBER 2"/>
    <property type="match status" value="1"/>
</dbReference>
<feature type="chain" id="PRO_5031599655" description="Transmembrane 9 superfamily member" evidence="7">
    <location>
        <begin position="19"/>
        <end position="667"/>
    </location>
</feature>
<feature type="transmembrane region" description="Helical" evidence="7">
    <location>
        <begin position="402"/>
        <end position="422"/>
    </location>
</feature>
<sequence>MIRSSLVLLLAAITPVGGFYLPGVNPQSFGDGDPVKLKVNKMTSHQTLMPVDYYRLPFCQPVDGVNVDNENLGEFLAGDRIKSSPYRLNMKEEMYCEQLCSTNLGRGEQRGVSPNKVVRAIRKEYHNNWIVDNLSAASKVEDDTTITTRYWQGFPVGFVATDTKKAYVHNHVNIEIMYHPVETETDKYRVVRFTVEPFSIKHDFEPLEDDDNLNGDDDGADTSNYQVAKINNPIASCDPSRGSKVHTDYAMITAPDREAQIASGPALFTYDVTWKENDELHWASRWDIYLSMDNAIPAKVHWLSIANSLVIVFVLSAMIAAILVRNLRRDFARYNKLATDEEKAEDLEEFGWKLVHADVFRPPSFSPLLLSVACGTGAQILCMSFLTIIFSAMGFLSPANRGALLMAELLLYVMMGGVAGYVTARLYKTFKGKAWQRATTCTALGFPGIAFLMFFTLDVLAISQKSTDAVPFTTMIVLLVLWFGISTPLVFFGAYFGYKQDAIEFPVNTSSIPRQIPDQPWFMGIPFTLAIGGILPFGACFVELYFILASVWMDQYYYVFGFLLLVYFILIVTCAEITVLFCYFQLCGENYHWWWRSFCTAGSTALYVFLYSFVYFKQLEANSLATYLLYFGYMGLVSLGLLCMTGFIGVASSLAFNKTIFSSIKID</sequence>
<keyword evidence="6 7" id="KW-0472">Membrane</keyword>
<dbReference type="PANTHER" id="PTHR10766">
    <property type="entry name" value="TRANSMEMBRANE 9 SUPERFAMILY PROTEIN"/>
    <property type="match status" value="1"/>
</dbReference>
<dbReference type="AlphaFoldDB" id="A0A7S1VVU3"/>
<dbReference type="InterPro" id="IPR004240">
    <property type="entry name" value="EMP70"/>
</dbReference>
<evidence type="ECO:0000256" key="1">
    <source>
        <dbReference type="ARBA" id="ARBA00004141"/>
    </source>
</evidence>
<proteinExistence type="inferred from homology"/>
<keyword evidence="4 7" id="KW-0732">Signal</keyword>
<reference evidence="8" key="1">
    <citation type="submission" date="2021-01" db="EMBL/GenBank/DDBJ databases">
        <authorList>
            <person name="Corre E."/>
            <person name="Pelletier E."/>
            <person name="Niang G."/>
            <person name="Scheremetjew M."/>
            <person name="Finn R."/>
            <person name="Kale V."/>
            <person name="Holt S."/>
            <person name="Cochrane G."/>
            <person name="Meng A."/>
            <person name="Brown T."/>
            <person name="Cohen L."/>
        </authorList>
    </citation>
    <scope>NUCLEOTIDE SEQUENCE</scope>
    <source>
        <strain evidence="8">CCMP 410</strain>
    </source>
</reference>
<feature type="transmembrane region" description="Helical" evidence="7">
    <location>
        <begin position="628"/>
        <end position="656"/>
    </location>
</feature>
<evidence type="ECO:0000313" key="8">
    <source>
        <dbReference type="EMBL" id="CAD9311508.1"/>
    </source>
</evidence>
<feature type="transmembrane region" description="Helical" evidence="7">
    <location>
        <begin position="475"/>
        <end position="498"/>
    </location>
</feature>
<evidence type="ECO:0000256" key="5">
    <source>
        <dbReference type="ARBA" id="ARBA00022989"/>
    </source>
</evidence>
<evidence type="ECO:0000256" key="7">
    <source>
        <dbReference type="RuleBase" id="RU363079"/>
    </source>
</evidence>
<keyword evidence="5 7" id="KW-1133">Transmembrane helix</keyword>
<organism evidence="8">
    <name type="scientific">Grammatophora oceanica</name>
    <dbReference type="NCBI Taxonomy" id="210454"/>
    <lineage>
        <taxon>Eukaryota</taxon>
        <taxon>Sar</taxon>
        <taxon>Stramenopiles</taxon>
        <taxon>Ochrophyta</taxon>
        <taxon>Bacillariophyta</taxon>
        <taxon>Fragilariophyceae</taxon>
        <taxon>Fragilariophycidae</taxon>
        <taxon>Rhabdonematales</taxon>
        <taxon>Grammatophoraceae</taxon>
        <taxon>Grammatophora</taxon>
    </lineage>
</organism>
<protein>
    <recommendedName>
        <fullName evidence="7">Transmembrane 9 superfamily member</fullName>
    </recommendedName>
</protein>
<dbReference type="Pfam" id="PF02990">
    <property type="entry name" value="EMP70"/>
    <property type="match status" value="1"/>
</dbReference>
<comment type="similarity">
    <text evidence="2 7">Belongs to the nonaspanin (TM9SF) (TC 9.A.2) family.</text>
</comment>
<dbReference type="GO" id="GO:0072657">
    <property type="term" value="P:protein localization to membrane"/>
    <property type="evidence" value="ECO:0007669"/>
    <property type="project" value="TreeGrafter"/>
</dbReference>
<feature type="transmembrane region" description="Helical" evidence="7">
    <location>
        <begin position="368"/>
        <end position="396"/>
    </location>
</feature>
<dbReference type="GO" id="GO:0005737">
    <property type="term" value="C:cytoplasm"/>
    <property type="evidence" value="ECO:0007669"/>
    <property type="project" value="UniProtKB-ARBA"/>
</dbReference>
<feature type="transmembrane region" description="Helical" evidence="7">
    <location>
        <begin position="521"/>
        <end position="548"/>
    </location>
</feature>
<gene>
    <name evidence="8" type="ORF">GOCE00092_LOCUS27246</name>
</gene>
<feature type="transmembrane region" description="Helical" evidence="7">
    <location>
        <begin position="593"/>
        <end position="616"/>
    </location>
</feature>